<evidence type="ECO:0000256" key="4">
    <source>
        <dbReference type="ARBA" id="ARBA00023004"/>
    </source>
</evidence>
<evidence type="ECO:0000256" key="1">
    <source>
        <dbReference type="ARBA" id="ARBA00010617"/>
    </source>
</evidence>
<dbReference type="GO" id="GO:0008395">
    <property type="term" value="F:steroid hydroxylase activity"/>
    <property type="evidence" value="ECO:0007669"/>
    <property type="project" value="TreeGrafter"/>
</dbReference>
<evidence type="ECO:0000256" key="6">
    <source>
        <dbReference type="SAM" id="SignalP"/>
    </source>
</evidence>
<feature type="signal peptide" evidence="6">
    <location>
        <begin position="1"/>
        <end position="23"/>
    </location>
</feature>
<evidence type="ECO:0000256" key="5">
    <source>
        <dbReference type="PIRSR" id="PIRSR602403-1"/>
    </source>
</evidence>
<sequence>MGDAISLLLAFLVGSLGLVAVSALMTRRPKAADSGIPFISSWVPYFGASWHFRRGRIAALLAWTREYGPVFSFTMLGQPVTCVTDASLFGPVIKSAALILQPLKTKILNRVFGASNPIDSLALASLAALTRKNVLVQLSGTSLSQWSTKSHQLFRAKVAACLEQDASTQVEVYPWLAHHVFTTMMETFYGPELASAQFEADLDALDSAFTALYMGIPAKWKKVDAPRNRLLLALEDYVTKNIDQVSPLARDRWQGCQEHDLPPRDQAAHQLNMIWAMTFNTVRTAFWLLYYLQHTPNAWTAVASEIREHVNPEEWSTVSLQVQLQRCPLLDSAVKETLRLTMSSGFMRVAVDAAAMELGNGITLKVQPGDQVVLQAGVPFHDPKQCPDPSEFHVDRFMHMSPDLAKDFRPFGLGKFQCPGQFFATEVVKMSLATLVLETEISQFQGTVGADYSSPGSFAVKDIHAVRMNIRRSLSAVVA</sequence>
<dbReference type="Proteomes" id="UP000481153">
    <property type="component" value="Unassembled WGS sequence"/>
</dbReference>
<evidence type="ECO:0000256" key="2">
    <source>
        <dbReference type="ARBA" id="ARBA00022617"/>
    </source>
</evidence>
<gene>
    <name evidence="7" type="ORF">Ae201684_006129</name>
</gene>
<organism evidence="7 8">
    <name type="scientific">Aphanomyces euteiches</name>
    <dbReference type="NCBI Taxonomy" id="100861"/>
    <lineage>
        <taxon>Eukaryota</taxon>
        <taxon>Sar</taxon>
        <taxon>Stramenopiles</taxon>
        <taxon>Oomycota</taxon>
        <taxon>Saprolegniomycetes</taxon>
        <taxon>Saprolegniales</taxon>
        <taxon>Verrucalvaceae</taxon>
        <taxon>Aphanomyces</taxon>
    </lineage>
</organism>
<proteinExistence type="inferred from homology"/>
<comment type="similarity">
    <text evidence="1">Belongs to the cytochrome P450 family.</text>
</comment>
<dbReference type="InterPro" id="IPR002403">
    <property type="entry name" value="Cyt_P450_E_grp-IV"/>
</dbReference>
<evidence type="ECO:0000313" key="8">
    <source>
        <dbReference type="Proteomes" id="UP000481153"/>
    </source>
</evidence>
<accession>A0A6G0XDS2</accession>
<comment type="cofactor">
    <cofactor evidence="5">
        <name>heme</name>
        <dbReference type="ChEBI" id="CHEBI:30413"/>
    </cofactor>
</comment>
<keyword evidence="3 5" id="KW-0479">Metal-binding</keyword>
<keyword evidence="6" id="KW-0732">Signal</keyword>
<dbReference type="InterPro" id="IPR050529">
    <property type="entry name" value="CYP450_sterol_14alpha_dmase"/>
</dbReference>
<dbReference type="GO" id="GO:0016705">
    <property type="term" value="F:oxidoreductase activity, acting on paired donors, with incorporation or reduction of molecular oxygen"/>
    <property type="evidence" value="ECO:0007669"/>
    <property type="project" value="InterPro"/>
</dbReference>
<feature type="chain" id="PRO_5026231686" description="Cytochrome P450" evidence="6">
    <location>
        <begin position="24"/>
        <end position="479"/>
    </location>
</feature>
<dbReference type="PRINTS" id="PR00465">
    <property type="entry name" value="EP450IV"/>
</dbReference>
<protein>
    <recommendedName>
        <fullName evidence="9">Cytochrome P450</fullName>
    </recommendedName>
</protein>
<dbReference type="InterPro" id="IPR036396">
    <property type="entry name" value="Cyt_P450_sf"/>
</dbReference>
<keyword evidence="4 5" id="KW-0408">Iron</keyword>
<dbReference type="GO" id="GO:0005506">
    <property type="term" value="F:iron ion binding"/>
    <property type="evidence" value="ECO:0007669"/>
    <property type="project" value="InterPro"/>
</dbReference>
<comment type="caution">
    <text evidence="7">The sequence shown here is derived from an EMBL/GenBank/DDBJ whole genome shotgun (WGS) entry which is preliminary data.</text>
</comment>
<dbReference type="EMBL" id="VJMJ01000079">
    <property type="protein sequence ID" value="KAF0738149.1"/>
    <property type="molecule type" value="Genomic_DNA"/>
</dbReference>
<feature type="binding site" description="axial binding residue" evidence="5">
    <location>
        <position position="418"/>
    </location>
    <ligand>
        <name>heme</name>
        <dbReference type="ChEBI" id="CHEBI:30413"/>
    </ligand>
    <ligandPart>
        <name>Fe</name>
        <dbReference type="ChEBI" id="CHEBI:18248"/>
    </ligandPart>
</feature>
<keyword evidence="8" id="KW-1185">Reference proteome</keyword>
<evidence type="ECO:0000313" key="7">
    <source>
        <dbReference type="EMBL" id="KAF0738149.1"/>
    </source>
</evidence>
<dbReference type="GO" id="GO:0020037">
    <property type="term" value="F:heme binding"/>
    <property type="evidence" value="ECO:0007669"/>
    <property type="project" value="InterPro"/>
</dbReference>
<dbReference type="InterPro" id="IPR001128">
    <property type="entry name" value="Cyt_P450"/>
</dbReference>
<dbReference type="SUPFAM" id="SSF48264">
    <property type="entry name" value="Cytochrome P450"/>
    <property type="match status" value="1"/>
</dbReference>
<evidence type="ECO:0008006" key="9">
    <source>
        <dbReference type="Google" id="ProtNLM"/>
    </source>
</evidence>
<dbReference type="VEuPathDB" id="FungiDB:AeMF1_004989"/>
<keyword evidence="2 5" id="KW-0349">Heme</keyword>
<dbReference type="Pfam" id="PF00067">
    <property type="entry name" value="p450"/>
    <property type="match status" value="1"/>
</dbReference>
<dbReference type="PANTHER" id="PTHR24304:SF2">
    <property type="entry name" value="24-HYDROXYCHOLESTEROL 7-ALPHA-HYDROXYLASE"/>
    <property type="match status" value="1"/>
</dbReference>
<dbReference type="AlphaFoldDB" id="A0A6G0XDS2"/>
<name>A0A6G0XDS2_9STRA</name>
<dbReference type="Gene3D" id="1.10.630.10">
    <property type="entry name" value="Cytochrome P450"/>
    <property type="match status" value="1"/>
</dbReference>
<evidence type="ECO:0000256" key="3">
    <source>
        <dbReference type="ARBA" id="ARBA00022723"/>
    </source>
</evidence>
<reference evidence="7 8" key="1">
    <citation type="submission" date="2019-07" db="EMBL/GenBank/DDBJ databases">
        <title>Genomics analysis of Aphanomyces spp. identifies a new class of oomycete effector associated with host adaptation.</title>
        <authorList>
            <person name="Gaulin E."/>
        </authorList>
    </citation>
    <scope>NUCLEOTIDE SEQUENCE [LARGE SCALE GENOMIC DNA]</scope>
    <source>
        <strain evidence="7 8">ATCC 201684</strain>
    </source>
</reference>
<dbReference type="PANTHER" id="PTHR24304">
    <property type="entry name" value="CYTOCHROME P450 FAMILY 7"/>
    <property type="match status" value="1"/>
</dbReference>